<organism evidence="3 4">
    <name type="scientific">candidate division MSBL1 archaeon SCGC-AAA259A05</name>
    <dbReference type="NCBI Taxonomy" id="1698259"/>
    <lineage>
        <taxon>Archaea</taxon>
        <taxon>Methanobacteriati</taxon>
        <taxon>Methanobacteriota</taxon>
        <taxon>candidate division MSBL1</taxon>
    </lineage>
</organism>
<keyword evidence="4" id="KW-1185">Reference proteome</keyword>
<evidence type="ECO:0000259" key="2">
    <source>
        <dbReference type="Pfam" id="PF13298"/>
    </source>
</evidence>
<gene>
    <name evidence="3" type="ORF">AKJ57_00280</name>
</gene>
<feature type="domain" description="DNA ligase D 3'-phosphoesterase" evidence="2">
    <location>
        <begin position="34"/>
        <end position="134"/>
    </location>
</feature>
<evidence type="ECO:0000313" key="3">
    <source>
        <dbReference type="EMBL" id="KXA91680.1"/>
    </source>
</evidence>
<accession>A0A133UBZ4</accession>
<proteinExistence type="predicted"/>
<feature type="region of interest" description="Disordered" evidence="1">
    <location>
        <begin position="1"/>
        <end position="24"/>
    </location>
</feature>
<reference evidence="3 4" key="1">
    <citation type="journal article" date="2016" name="Sci. Rep.">
        <title>Metabolic traits of an uncultured archaeal lineage -MSBL1- from brine pools of the Red Sea.</title>
        <authorList>
            <person name="Mwirichia R."/>
            <person name="Alam I."/>
            <person name="Rashid M."/>
            <person name="Vinu M."/>
            <person name="Ba-Alawi W."/>
            <person name="Anthony Kamau A."/>
            <person name="Kamanda Ngugi D."/>
            <person name="Goker M."/>
            <person name="Klenk H.P."/>
            <person name="Bajic V."/>
            <person name="Stingl U."/>
        </authorList>
    </citation>
    <scope>NUCLEOTIDE SEQUENCE [LARGE SCALE GENOMIC DNA]</scope>
    <source>
        <strain evidence="3">SCGC-AAA259A05</strain>
    </source>
</reference>
<dbReference type="Pfam" id="PF13298">
    <property type="entry name" value="LigD_N"/>
    <property type="match status" value="1"/>
</dbReference>
<dbReference type="PANTHER" id="PTHR39465:SF1">
    <property type="entry name" value="DNA LIGASE D 3'-PHOSPHOESTERASE DOMAIN-CONTAINING PROTEIN"/>
    <property type="match status" value="1"/>
</dbReference>
<dbReference type="AlphaFoldDB" id="A0A133UBZ4"/>
<dbReference type="NCBIfam" id="TIGR02777">
    <property type="entry name" value="LigD_PE_dom"/>
    <property type="match status" value="1"/>
</dbReference>
<protein>
    <submittedName>
        <fullName evidence="3">3'-phosphoesterase</fullName>
    </submittedName>
</protein>
<sequence>MSLEEYKKKRKFHETPEPPGTQFTEGNSRIYVIQRHDASKLHHDLRLEMNGVLKSWAIPKEPPTKKGIKRLAIKTEDHPLGYANFEGTIPEGQYGAGGVEIWDEGEYELLERKPNENIIVKIKGEKLRGKYCLINFSGEEKNWLFFKCD</sequence>
<evidence type="ECO:0000256" key="1">
    <source>
        <dbReference type="SAM" id="MobiDB-lite"/>
    </source>
</evidence>
<name>A0A133UBZ4_9EURY</name>
<dbReference type="EMBL" id="LHXJ01000002">
    <property type="protein sequence ID" value="KXA91680.1"/>
    <property type="molecule type" value="Genomic_DNA"/>
</dbReference>
<dbReference type="Proteomes" id="UP000070163">
    <property type="component" value="Unassembled WGS sequence"/>
</dbReference>
<evidence type="ECO:0000313" key="4">
    <source>
        <dbReference type="Proteomes" id="UP000070163"/>
    </source>
</evidence>
<dbReference type="PANTHER" id="PTHR39465">
    <property type="entry name" value="DNA LIGASE D, 3'-PHOSPHOESTERASE DOMAIN"/>
    <property type="match status" value="1"/>
</dbReference>
<dbReference type="PATRIC" id="fig|1698259.3.peg.60"/>
<comment type="caution">
    <text evidence="3">The sequence shown here is derived from an EMBL/GenBank/DDBJ whole genome shotgun (WGS) entry which is preliminary data.</text>
</comment>
<dbReference type="InterPro" id="IPR014144">
    <property type="entry name" value="LigD_PE_domain"/>
</dbReference>